<organism evidence="2 3">
    <name type="scientific">Roseovarius lutimaris</name>
    <dbReference type="NCBI Taxonomy" id="1005928"/>
    <lineage>
        <taxon>Bacteria</taxon>
        <taxon>Pseudomonadati</taxon>
        <taxon>Pseudomonadota</taxon>
        <taxon>Alphaproteobacteria</taxon>
        <taxon>Rhodobacterales</taxon>
        <taxon>Roseobacteraceae</taxon>
        <taxon>Roseovarius</taxon>
    </lineage>
</organism>
<name>A0A1I5DQV2_9RHOB</name>
<protein>
    <submittedName>
        <fullName evidence="2">Tetratricopeptide repeat-containing protein</fullName>
    </submittedName>
</protein>
<keyword evidence="3" id="KW-1185">Reference proteome</keyword>
<dbReference type="STRING" id="1005928.SAMN04487859_11362"/>
<dbReference type="EMBL" id="FOVP01000013">
    <property type="protein sequence ID" value="SFO01614.1"/>
    <property type="molecule type" value="Genomic_DNA"/>
</dbReference>
<proteinExistence type="predicted"/>
<sequence length="176" mass="18633">MRFRFHTSPLILLPVMMAVAACEPSAISEGNNFQRKYSTARKALEAGNYDTAINSYALLIPQSGPLEPRLRLEYAHALLRAGRYDEAAQVADALASSRKGSDRAAALAVSGAAQHESALADINAGTAGPATVAKLRAADAALKEMMALDADLDPLGAMASRRKDIKLELQQLGARG</sequence>
<dbReference type="OrthoDB" id="7862771at2"/>
<feature type="signal peptide" evidence="1">
    <location>
        <begin position="1"/>
        <end position="20"/>
    </location>
</feature>
<gene>
    <name evidence="2" type="ORF">SAMN04487859_11362</name>
</gene>
<keyword evidence="1" id="KW-0732">Signal</keyword>
<feature type="chain" id="PRO_5011687920" evidence="1">
    <location>
        <begin position="21"/>
        <end position="176"/>
    </location>
</feature>
<dbReference type="AlphaFoldDB" id="A0A1I5DQV2"/>
<dbReference type="SUPFAM" id="SSF48452">
    <property type="entry name" value="TPR-like"/>
    <property type="match status" value="1"/>
</dbReference>
<dbReference type="Pfam" id="PF14559">
    <property type="entry name" value="TPR_19"/>
    <property type="match status" value="1"/>
</dbReference>
<dbReference type="PROSITE" id="PS51257">
    <property type="entry name" value="PROKAR_LIPOPROTEIN"/>
    <property type="match status" value="1"/>
</dbReference>
<evidence type="ECO:0000313" key="2">
    <source>
        <dbReference type="EMBL" id="SFO01614.1"/>
    </source>
</evidence>
<evidence type="ECO:0000256" key="1">
    <source>
        <dbReference type="SAM" id="SignalP"/>
    </source>
</evidence>
<reference evidence="3" key="1">
    <citation type="submission" date="2016-10" db="EMBL/GenBank/DDBJ databases">
        <authorList>
            <person name="Varghese N."/>
            <person name="Submissions S."/>
        </authorList>
    </citation>
    <scope>NUCLEOTIDE SEQUENCE [LARGE SCALE GENOMIC DNA]</scope>
    <source>
        <strain evidence="3">DSM 28463</strain>
    </source>
</reference>
<dbReference type="Proteomes" id="UP000198599">
    <property type="component" value="Unassembled WGS sequence"/>
</dbReference>
<dbReference type="InterPro" id="IPR011990">
    <property type="entry name" value="TPR-like_helical_dom_sf"/>
</dbReference>
<evidence type="ECO:0000313" key="3">
    <source>
        <dbReference type="Proteomes" id="UP000198599"/>
    </source>
</evidence>
<accession>A0A1I5DQV2</accession>
<dbReference type="RefSeq" id="WP_092839246.1">
    <property type="nucleotide sequence ID" value="NZ_FOVP01000013.1"/>
</dbReference>
<dbReference type="Gene3D" id="1.25.40.10">
    <property type="entry name" value="Tetratricopeptide repeat domain"/>
    <property type="match status" value="1"/>
</dbReference>